<reference evidence="2 3" key="1">
    <citation type="submission" date="2018-01" db="EMBL/GenBank/DDBJ databases">
        <title>The whole genome sequencing and assembly of Paenibacillus chitinolyticus KCCM 41400 strain.</title>
        <authorList>
            <person name="Kim J.-Y."/>
            <person name="Park M.-K."/>
            <person name="Lee Y.-J."/>
            <person name="Yi H."/>
            <person name="Bahn Y.-S."/>
            <person name="Kim J.F."/>
            <person name="Lee D.-W."/>
        </authorList>
    </citation>
    <scope>NUCLEOTIDE SEQUENCE [LARGE SCALE GENOMIC DNA]</scope>
    <source>
        <strain evidence="2 3">KCCM 41400</strain>
    </source>
</reference>
<organism evidence="2 3">
    <name type="scientific">Paenibacillus chitinolyticus</name>
    <dbReference type="NCBI Taxonomy" id="79263"/>
    <lineage>
        <taxon>Bacteria</taxon>
        <taxon>Bacillati</taxon>
        <taxon>Bacillota</taxon>
        <taxon>Bacilli</taxon>
        <taxon>Bacillales</taxon>
        <taxon>Paenibacillaceae</taxon>
        <taxon>Paenibacillus</taxon>
    </lineage>
</organism>
<proteinExistence type="predicted"/>
<reference evidence="1 4" key="2">
    <citation type="submission" date="2022-05" db="EMBL/GenBank/DDBJ databases">
        <title>Genome Sequencing of Bee-Associated Microbes.</title>
        <authorList>
            <person name="Dunlap C."/>
        </authorList>
    </citation>
    <scope>NUCLEOTIDE SEQUENCE [LARGE SCALE GENOMIC DNA]</scope>
    <source>
        <strain evidence="1 4">NRRL B-23120</strain>
    </source>
</reference>
<accession>A0A410WZ90</accession>
<dbReference type="Proteomes" id="UP001527202">
    <property type="component" value="Unassembled WGS sequence"/>
</dbReference>
<evidence type="ECO:0000313" key="4">
    <source>
        <dbReference type="Proteomes" id="UP001527202"/>
    </source>
</evidence>
<dbReference type="GeneID" id="95376900"/>
<dbReference type="EMBL" id="CP026520">
    <property type="protein sequence ID" value="QAV19653.1"/>
    <property type="molecule type" value="Genomic_DNA"/>
</dbReference>
<keyword evidence="4" id="KW-1185">Reference proteome</keyword>
<protein>
    <submittedName>
        <fullName evidence="2">Uncharacterized protein</fullName>
    </submittedName>
</protein>
<dbReference type="OrthoDB" id="7059463at2"/>
<evidence type="ECO:0000313" key="3">
    <source>
        <dbReference type="Proteomes" id="UP000288943"/>
    </source>
</evidence>
<dbReference type="Proteomes" id="UP000288943">
    <property type="component" value="Chromosome"/>
</dbReference>
<dbReference type="RefSeq" id="WP_042226944.1">
    <property type="nucleotide sequence ID" value="NZ_CP026520.1"/>
</dbReference>
<name>A0A410WZ90_9BACL</name>
<evidence type="ECO:0000313" key="2">
    <source>
        <dbReference type="EMBL" id="QAV19653.1"/>
    </source>
</evidence>
<gene>
    <name evidence="1" type="ORF">M5X16_12780</name>
    <name evidence="2" type="ORF">PC41400_19075</name>
</gene>
<dbReference type="KEGG" id="pchi:PC41400_19075"/>
<dbReference type="EMBL" id="JAMDMJ010000013">
    <property type="protein sequence ID" value="MCY9596649.1"/>
    <property type="molecule type" value="Genomic_DNA"/>
</dbReference>
<sequence length="154" mass="18819">MKKFRGKKRYFRHLWKKVNDFYLQPDNESWFDFWHFHLDFCGTGEHSLKLRREHIKAHLALYNILLKRLERIEKPSQSWICIHEQDAGLDAVYIHTPNPNGDNFPHKLKSIDWHYKLPNTFKDLIDLEQFNVGYYKYEDGNIYFIQSKEQDMKL</sequence>
<evidence type="ECO:0000313" key="1">
    <source>
        <dbReference type="EMBL" id="MCY9596649.1"/>
    </source>
</evidence>
<dbReference type="AlphaFoldDB" id="A0A410WZ90"/>